<dbReference type="Pfam" id="PF22624">
    <property type="entry name" value="AASDHPPT_N"/>
    <property type="match status" value="1"/>
</dbReference>
<organism evidence="5 6">
    <name type="scientific">Pseudomarimonas salicorniae</name>
    <dbReference type="NCBI Taxonomy" id="2933270"/>
    <lineage>
        <taxon>Bacteria</taxon>
        <taxon>Pseudomonadati</taxon>
        <taxon>Pseudomonadota</taxon>
        <taxon>Gammaproteobacteria</taxon>
        <taxon>Lysobacterales</taxon>
        <taxon>Lysobacteraceae</taxon>
        <taxon>Pseudomarimonas</taxon>
    </lineage>
</organism>
<dbReference type="InterPro" id="IPR055066">
    <property type="entry name" value="AASDHPPT_N"/>
</dbReference>
<protein>
    <submittedName>
        <fullName evidence="5">4'-phosphopantetheinyl transferase superfamily protein</fullName>
    </submittedName>
</protein>
<dbReference type="RefSeq" id="WP_248208783.1">
    <property type="nucleotide sequence ID" value="NZ_JALNMH010000007.1"/>
</dbReference>
<dbReference type="PANTHER" id="PTHR12215">
    <property type="entry name" value="PHOSPHOPANTETHEINE TRANSFERASE"/>
    <property type="match status" value="1"/>
</dbReference>
<comment type="similarity">
    <text evidence="1">Belongs to the P-Pant transferase superfamily. Gsp/Sfp/HetI/AcpT family.</text>
</comment>
<comment type="caution">
    <text evidence="5">The sequence shown here is derived from an EMBL/GenBank/DDBJ whole genome shotgun (WGS) entry which is preliminary data.</text>
</comment>
<keyword evidence="6" id="KW-1185">Reference proteome</keyword>
<dbReference type="SUPFAM" id="SSF56214">
    <property type="entry name" value="4'-phosphopantetheinyl transferase"/>
    <property type="match status" value="2"/>
</dbReference>
<dbReference type="EMBL" id="JALNMH010000007">
    <property type="protein sequence ID" value="MCK7593979.1"/>
    <property type="molecule type" value="Genomic_DNA"/>
</dbReference>
<dbReference type="Pfam" id="PF01648">
    <property type="entry name" value="ACPS"/>
    <property type="match status" value="1"/>
</dbReference>
<name>A0ABT0GHF4_9GAMM</name>
<dbReference type="GO" id="GO:0016740">
    <property type="term" value="F:transferase activity"/>
    <property type="evidence" value="ECO:0007669"/>
    <property type="project" value="UniProtKB-KW"/>
</dbReference>
<dbReference type="Proteomes" id="UP001431449">
    <property type="component" value="Unassembled WGS sequence"/>
</dbReference>
<evidence type="ECO:0000259" key="3">
    <source>
        <dbReference type="Pfam" id="PF01648"/>
    </source>
</evidence>
<evidence type="ECO:0000256" key="2">
    <source>
        <dbReference type="ARBA" id="ARBA00022679"/>
    </source>
</evidence>
<dbReference type="InterPro" id="IPR050559">
    <property type="entry name" value="P-Pant_transferase_sf"/>
</dbReference>
<accession>A0ABT0GHF4</accession>
<evidence type="ECO:0000313" key="5">
    <source>
        <dbReference type="EMBL" id="MCK7593979.1"/>
    </source>
</evidence>
<feature type="domain" description="4'-phosphopantetheinyl transferase" evidence="3">
    <location>
        <begin position="105"/>
        <end position="173"/>
    </location>
</feature>
<keyword evidence="2 5" id="KW-0808">Transferase</keyword>
<evidence type="ECO:0000313" key="6">
    <source>
        <dbReference type="Proteomes" id="UP001431449"/>
    </source>
</evidence>
<dbReference type="InterPro" id="IPR008278">
    <property type="entry name" value="4-PPantetheinyl_Trfase_dom"/>
</dbReference>
<proteinExistence type="inferred from homology"/>
<gene>
    <name evidence="5" type="ORF">M0G41_09875</name>
</gene>
<sequence length="223" mass="24047">MSLSLSLYRLDEVDSELRREALGWLEPDQRQRAGRFATELLRQRFVAAQARLRQHLAERLGREPGSIVLRRDEHGKPRLASAEALHFSLSHSGGWAMVAAAEMEVGVDLEAMIDPARAALAGQFLDAEALSAWQAAPADRQAALLTLAWCAREAVLKLDGRGLTLDARTISLPLGLPARAHWEADRRSAEVIALPAPAGYRACLASPGPLALPDSIPGLDAGA</sequence>
<dbReference type="InterPro" id="IPR037143">
    <property type="entry name" value="4-PPantetheinyl_Trfase_dom_sf"/>
</dbReference>
<dbReference type="Gene3D" id="3.90.470.20">
    <property type="entry name" value="4'-phosphopantetheinyl transferase domain"/>
    <property type="match status" value="1"/>
</dbReference>
<dbReference type="PANTHER" id="PTHR12215:SF10">
    <property type="entry name" value="L-AMINOADIPATE-SEMIALDEHYDE DEHYDROGENASE-PHOSPHOPANTETHEINYL TRANSFERASE"/>
    <property type="match status" value="1"/>
</dbReference>
<reference evidence="5" key="1">
    <citation type="submission" date="2022-04" db="EMBL/GenBank/DDBJ databases">
        <title>Lysobacter sp. CAU 1642 isolated from sea sand.</title>
        <authorList>
            <person name="Kim W."/>
        </authorList>
    </citation>
    <scope>NUCLEOTIDE SEQUENCE</scope>
    <source>
        <strain evidence="5">CAU 1642</strain>
    </source>
</reference>
<feature type="domain" description="4'-phosphopantetheinyl transferase N-terminal" evidence="4">
    <location>
        <begin position="21"/>
        <end position="101"/>
    </location>
</feature>
<evidence type="ECO:0000256" key="1">
    <source>
        <dbReference type="ARBA" id="ARBA00010990"/>
    </source>
</evidence>
<evidence type="ECO:0000259" key="4">
    <source>
        <dbReference type="Pfam" id="PF22624"/>
    </source>
</evidence>